<dbReference type="EMBL" id="CM003532">
    <property type="protein sequence ID" value="RCV23829.1"/>
    <property type="molecule type" value="Genomic_DNA"/>
</dbReference>
<dbReference type="InterPro" id="IPR022764">
    <property type="entry name" value="Peptidase_S54_rhomboid_dom"/>
</dbReference>
<feature type="transmembrane region" description="Helical" evidence="12">
    <location>
        <begin position="124"/>
        <end position="148"/>
    </location>
</feature>
<keyword evidence="3" id="KW-0645">Protease</keyword>
<reference evidence="14" key="2">
    <citation type="submission" date="2015-07" db="EMBL/GenBank/DDBJ databases">
        <authorList>
            <person name="Noorani M."/>
        </authorList>
    </citation>
    <scope>NUCLEOTIDE SEQUENCE</scope>
    <source>
        <strain evidence="14">Yugu1</strain>
    </source>
</reference>
<accession>A0A368R0V5</accession>
<feature type="transmembrane region" description="Helical" evidence="12">
    <location>
        <begin position="211"/>
        <end position="227"/>
    </location>
</feature>
<organism evidence="14">
    <name type="scientific">Setaria italica</name>
    <name type="common">Foxtail millet</name>
    <name type="synonym">Panicum italicum</name>
    <dbReference type="NCBI Taxonomy" id="4555"/>
    <lineage>
        <taxon>Eukaryota</taxon>
        <taxon>Viridiplantae</taxon>
        <taxon>Streptophyta</taxon>
        <taxon>Embryophyta</taxon>
        <taxon>Tracheophyta</taxon>
        <taxon>Spermatophyta</taxon>
        <taxon>Magnoliopsida</taxon>
        <taxon>Liliopsida</taxon>
        <taxon>Poales</taxon>
        <taxon>Poaceae</taxon>
        <taxon>PACMAD clade</taxon>
        <taxon>Panicoideae</taxon>
        <taxon>Panicodae</taxon>
        <taxon>Paniceae</taxon>
        <taxon>Cenchrinae</taxon>
        <taxon>Setaria</taxon>
    </lineage>
</organism>
<comment type="subcellular location">
    <subcellularLocation>
        <location evidence="1">Membrane</location>
        <topology evidence="1">Multi-pass membrane protein</topology>
    </subcellularLocation>
</comment>
<dbReference type="GO" id="GO:0016020">
    <property type="term" value="C:membrane"/>
    <property type="evidence" value="ECO:0007669"/>
    <property type="project" value="UniProtKB-SubCell"/>
</dbReference>
<evidence type="ECO:0000256" key="4">
    <source>
        <dbReference type="ARBA" id="ARBA00022692"/>
    </source>
</evidence>
<evidence type="ECO:0000256" key="8">
    <source>
        <dbReference type="ARBA" id="ARBA00022833"/>
    </source>
</evidence>
<evidence type="ECO:0000256" key="11">
    <source>
        <dbReference type="PROSITE-ProRule" id="PRU00322"/>
    </source>
</evidence>
<name>A0A368R0V5_SETIT</name>
<keyword evidence="4 12" id="KW-0812">Transmembrane</keyword>
<keyword evidence="8" id="KW-0862">Zinc</keyword>
<keyword evidence="7" id="KW-0378">Hydrolase</keyword>
<evidence type="ECO:0000256" key="2">
    <source>
        <dbReference type="ARBA" id="ARBA00009045"/>
    </source>
</evidence>
<comment type="similarity">
    <text evidence="2">Belongs to the peptidase S54 family.</text>
</comment>
<dbReference type="STRING" id="4555.A0A368R0V5"/>
<dbReference type="PANTHER" id="PTHR43066">
    <property type="entry name" value="RHOMBOID-RELATED PROTEIN"/>
    <property type="match status" value="1"/>
</dbReference>
<dbReference type="InterPro" id="IPR035952">
    <property type="entry name" value="Rhomboid-like_sf"/>
</dbReference>
<dbReference type="Gene3D" id="2.30.30.380">
    <property type="entry name" value="Zn-finger domain of Sec23/24"/>
    <property type="match status" value="1"/>
</dbReference>
<gene>
    <name evidence="14" type="ORF">SETIT_5G036100v2</name>
</gene>
<keyword evidence="9 12" id="KW-1133">Transmembrane helix</keyword>
<evidence type="ECO:0000259" key="13">
    <source>
        <dbReference type="PROSITE" id="PS50199"/>
    </source>
</evidence>
<keyword evidence="5" id="KW-0479">Metal-binding</keyword>
<reference evidence="14" key="1">
    <citation type="journal article" date="2012" name="Nat. Biotechnol.">
        <title>Reference genome sequence of the model plant Setaria.</title>
        <authorList>
            <person name="Bennetzen J.L."/>
            <person name="Schmutz J."/>
            <person name="Wang H."/>
            <person name="Percifield R."/>
            <person name="Hawkins J."/>
            <person name="Pontaroli A.C."/>
            <person name="Estep M."/>
            <person name="Feng L."/>
            <person name="Vaughn J.N."/>
            <person name="Grimwood J."/>
            <person name="Jenkins J."/>
            <person name="Barry K."/>
            <person name="Lindquist E."/>
            <person name="Hellsten U."/>
            <person name="Deshpande S."/>
            <person name="Wang X."/>
            <person name="Wu X."/>
            <person name="Mitros T."/>
            <person name="Triplett J."/>
            <person name="Yang X."/>
            <person name="Ye C.Y."/>
            <person name="Mauro-Herrera M."/>
            <person name="Wang L."/>
            <person name="Li P."/>
            <person name="Sharma M."/>
            <person name="Sharma R."/>
            <person name="Ronald P.C."/>
            <person name="Panaud O."/>
            <person name="Kellogg E.A."/>
            <person name="Brutnell T.P."/>
            <person name="Doust A.N."/>
            <person name="Tuskan G.A."/>
            <person name="Rokhsar D."/>
            <person name="Devos K.M."/>
        </authorList>
    </citation>
    <scope>NUCLEOTIDE SEQUENCE [LARGE SCALE GENOMIC DNA]</scope>
    <source>
        <strain evidence="14">Yugu1</strain>
    </source>
</reference>
<dbReference type="GO" id="GO:0004252">
    <property type="term" value="F:serine-type endopeptidase activity"/>
    <property type="evidence" value="ECO:0007669"/>
    <property type="project" value="InterPro"/>
</dbReference>
<dbReference type="SUPFAM" id="SSF144091">
    <property type="entry name" value="Rhomboid-like"/>
    <property type="match status" value="1"/>
</dbReference>
<feature type="transmembrane region" description="Helical" evidence="12">
    <location>
        <begin position="160"/>
        <end position="177"/>
    </location>
</feature>
<dbReference type="Gene3D" id="1.20.1540.10">
    <property type="entry name" value="Rhomboid-like"/>
    <property type="match status" value="1"/>
</dbReference>
<evidence type="ECO:0000256" key="3">
    <source>
        <dbReference type="ARBA" id="ARBA00022670"/>
    </source>
</evidence>
<dbReference type="Pfam" id="PF01694">
    <property type="entry name" value="Rhomboid"/>
    <property type="match status" value="1"/>
</dbReference>
<feature type="domain" description="RanBP2-type" evidence="13">
    <location>
        <begin position="284"/>
        <end position="313"/>
    </location>
</feature>
<dbReference type="OrthoDB" id="668654at2759"/>
<dbReference type="AlphaFoldDB" id="A0A368R0V5"/>
<proteinExistence type="inferred from homology"/>
<sequence>MGSGMSSFRRPGDFAFDPMKGVIPLLGLQVAFAYGRPDSARPPVTAALLAANVLVFLRPGPLHRILPRINDVALNYQLFLRFMLWDNLFLSSFYHLNEVHLFSNMTTLLWMGGPLETYMGSAEFAFMVAILLGLSEGIAALLSQCLFFLGDDIAYFDHHVVGFSGVLFGMKAVLGTWPDSFMWIPGMVIPAKYAVWAELFLTRALIPKSSFLGHLGGLLAGYVYIWLKRAFKGRDPFTLLISGGARVVTSQVRFAQKLLRSVLPQGHKTGGGRVGCHSSARECPPGLWRCSTCTNYNSLATDVCEMCSTMREDRAFPQGQHHQAWRNGELSVEEMRRRRLDRLDR</sequence>
<evidence type="ECO:0000256" key="9">
    <source>
        <dbReference type="ARBA" id="ARBA00022989"/>
    </source>
</evidence>
<evidence type="ECO:0000256" key="12">
    <source>
        <dbReference type="SAM" id="Phobius"/>
    </source>
</evidence>
<keyword evidence="10 12" id="KW-0472">Membrane</keyword>
<dbReference type="InterPro" id="IPR036443">
    <property type="entry name" value="Znf_RanBP2_sf"/>
</dbReference>
<keyword evidence="6 11" id="KW-0863">Zinc-finger</keyword>
<dbReference type="GO" id="GO:0008270">
    <property type="term" value="F:zinc ion binding"/>
    <property type="evidence" value="ECO:0007669"/>
    <property type="project" value="UniProtKB-KW"/>
</dbReference>
<dbReference type="PANTHER" id="PTHR43066:SF1">
    <property type="entry name" value="RHOMBOID PROTEIN 2"/>
    <property type="match status" value="1"/>
</dbReference>
<dbReference type="PROSITE" id="PS50199">
    <property type="entry name" value="ZF_RANBP2_2"/>
    <property type="match status" value="1"/>
</dbReference>
<dbReference type="SUPFAM" id="SSF90209">
    <property type="entry name" value="Ran binding protein zinc finger-like"/>
    <property type="match status" value="1"/>
</dbReference>
<evidence type="ECO:0000256" key="10">
    <source>
        <dbReference type="ARBA" id="ARBA00023136"/>
    </source>
</evidence>
<evidence type="ECO:0000256" key="1">
    <source>
        <dbReference type="ARBA" id="ARBA00004141"/>
    </source>
</evidence>
<dbReference type="GO" id="GO:0006508">
    <property type="term" value="P:proteolysis"/>
    <property type="evidence" value="ECO:0007669"/>
    <property type="project" value="UniProtKB-KW"/>
</dbReference>
<dbReference type="InterPro" id="IPR001876">
    <property type="entry name" value="Znf_RanBP2"/>
</dbReference>
<evidence type="ECO:0000256" key="5">
    <source>
        <dbReference type="ARBA" id="ARBA00022723"/>
    </source>
</evidence>
<dbReference type="KEGG" id="sita:101763528"/>
<evidence type="ECO:0000313" key="14">
    <source>
        <dbReference type="EMBL" id="RCV23829.1"/>
    </source>
</evidence>
<evidence type="ECO:0000256" key="7">
    <source>
        <dbReference type="ARBA" id="ARBA00022801"/>
    </source>
</evidence>
<protein>
    <recommendedName>
        <fullName evidence="13">RanBP2-type domain-containing protein</fullName>
    </recommendedName>
</protein>
<dbReference type="PROSITE" id="PS01358">
    <property type="entry name" value="ZF_RANBP2_1"/>
    <property type="match status" value="1"/>
</dbReference>
<evidence type="ECO:0000256" key="6">
    <source>
        <dbReference type="ARBA" id="ARBA00022771"/>
    </source>
</evidence>